<reference evidence="2 3" key="1">
    <citation type="submission" date="2016-04" db="EMBL/GenBank/DDBJ databases">
        <title>Genome analyses suggest a sexual origin of heterokaryosis in a supposedly ancient asexual fungus.</title>
        <authorList>
            <person name="Ropars J."/>
            <person name="Sedzielewska K."/>
            <person name="Noel J."/>
            <person name="Charron P."/>
            <person name="Farinelli L."/>
            <person name="Marton T."/>
            <person name="Kruger M."/>
            <person name="Pelin A."/>
            <person name="Brachmann A."/>
            <person name="Corradi N."/>
        </authorList>
    </citation>
    <scope>NUCLEOTIDE SEQUENCE [LARGE SCALE GENOMIC DNA]</scope>
    <source>
        <strain evidence="2 3">C2</strain>
    </source>
</reference>
<gene>
    <name evidence="2" type="ORF">RhiirC2_719549</name>
</gene>
<accession>A0A2N1MDW2</accession>
<feature type="coiled-coil region" evidence="1">
    <location>
        <begin position="82"/>
        <end position="165"/>
    </location>
</feature>
<organism evidence="2 3">
    <name type="scientific">Rhizophagus irregularis</name>
    <dbReference type="NCBI Taxonomy" id="588596"/>
    <lineage>
        <taxon>Eukaryota</taxon>
        <taxon>Fungi</taxon>
        <taxon>Fungi incertae sedis</taxon>
        <taxon>Mucoromycota</taxon>
        <taxon>Glomeromycotina</taxon>
        <taxon>Glomeromycetes</taxon>
        <taxon>Glomerales</taxon>
        <taxon>Glomeraceae</taxon>
        <taxon>Rhizophagus</taxon>
    </lineage>
</organism>
<dbReference type="Proteomes" id="UP000233469">
    <property type="component" value="Unassembled WGS sequence"/>
</dbReference>
<dbReference type="EMBL" id="LLXL01002854">
    <property type="protein sequence ID" value="PKK59824.1"/>
    <property type="molecule type" value="Genomic_DNA"/>
</dbReference>
<dbReference type="AlphaFoldDB" id="A0A2N1MDW2"/>
<comment type="caution">
    <text evidence="2">The sequence shown here is derived from an EMBL/GenBank/DDBJ whole genome shotgun (WGS) entry which is preliminary data.</text>
</comment>
<dbReference type="VEuPathDB" id="FungiDB:RhiirA1_506395"/>
<evidence type="ECO:0000313" key="2">
    <source>
        <dbReference type="EMBL" id="PKK59824.1"/>
    </source>
</evidence>
<evidence type="ECO:0000256" key="1">
    <source>
        <dbReference type="SAM" id="Coils"/>
    </source>
</evidence>
<protein>
    <submittedName>
        <fullName evidence="2">Uncharacterized protein</fullName>
    </submittedName>
</protein>
<dbReference type="Gene3D" id="1.10.287.1490">
    <property type="match status" value="1"/>
</dbReference>
<evidence type="ECO:0000313" key="3">
    <source>
        <dbReference type="Proteomes" id="UP000233469"/>
    </source>
</evidence>
<sequence>MVVEHRCCCCSVVVNFYTKLLIFNHYFLFKEVTEITEIKVATFSASAALQGENVDVPVVPPDIEEKQDVEVEIPPSDDKEMIKALRKEIEKLNKEIKVLQNEKVEDQQKILELQQEIIELKKQIKRLEENNERLEKSNERLEKNNERLEEQIINLQKDFKDFKISQLILSEYRDWIHGFIRKA</sequence>
<proteinExistence type="predicted"/>
<reference evidence="2 3" key="2">
    <citation type="submission" date="2017-10" db="EMBL/GenBank/DDBJ databases">
        <title>Extensive intraspecific genome diversity in a model arbuscular mycorrhizal fungus.</title>
        <authorList>
            <person name="Chen E.C.H."/>
            <person name="Morin E."/>
            <person name="Baudet D."/>
            <person name="Noel J."/>
            <person name="Ndikumana S."/>
            <person name="Charron P."/>
            <person name="St-Onge C."/>
            <person name="Giorgi J."/>
            <person name="Grigoriev I.V."/>
            <person name="Roux C."/>
            <person name="Martin F.M."/>
            <person name="Corradi N."/>
        </authorList>
    </citation>
    <scope>NUCLEOTIDE SEQUENCE [LARGE SCALE GENOMIC DNA]</scope>
    <source>
        <strain evidence="2 3">C2</strain>
    </source>
</reference>
<dbReference type="SUPFAM" id="SSF58100">
    <property type="entry name" value="Bacterial hemolysins"/>
    <property type="match status" value="1"/>
</dbReference>
<name>A0A2N1MDW2_9GLOM</name>
<keyword evidence="1" id="KW-0175">Coiled coil</keyword>
<dbReference type="VEuPathDB" id="FungiDB:FUN_025028"/>